<feature type="domain" description="CTCHY-type" evidence="3">
    <location>
        <begin position="34"/>
        <end position="120"/>
    </location>
</feature>
<evidence type="ECO:0000259" key="3">
    <source>
        <dbReference type="PROSITE" id="PS51270"/>
    </source>
</evidence>
<accession>A0AAN8UUB8</accession>
<organism evidence="4 5">
    <name type="scientific">Dillenia turbinata</name>
    <dbReference type="NCBI Taxonomy" id="194707"/>
    <lineage>
        <taxon>Eukaryota</taxon>
        <taxon>Viridiplantae</taxon>
        <taxon>Streptophyta</taxon>
        <taxon>Embryophyta</taxon>
        <taxon>Tracheophyta</taxon>
        <taxon>Spermatophyta</taxon>
        <taxon>Magnoliopsida</taxon>
        <taxon>eudicotyledons</taxon>
        <taxon>Gunneridae</taxon>
        <taxon>Pentapetalae</taxon>
        <taxon>Dilleniales</taxon>
        <taxon>Dilleniaceae</taxon>
        <taxon>Dillenia</taxon>
    </lineage>
</organism>
<keyword evidence="1" id="KW-0862">Zinc</keyword>
<dbReference type="Gene3D" id="2.20.28.10">
    <property type="match status" value="1"/>
</dbReference>
<feature type="domain" description="CHY-type" evidence="2">
    <location>
        <begin position="1"/>
        <end position="31"/>
    </location>
</feature>
<dbReference type="AlphaFoldDB" id="A0AAN8UUB8"/>
<dbReference type="InterPro" id="IPR039512">
    <property type="entry name" value="RCHY1_zinc-ribbon"/>
</dbReference>
<dbReference type="GO" id="GO:0006511">
    <property type="term" value="P:ubiquitin-dependent protein catabolic process"/>
    <property type="evidence" value="ECO:0007669"/>
    <property type="project" value="TreeGrafter"/>
</dbReference>
<protein>
    <submittedName>
        <fullName evidence="4">RCHY1, zinc-ribbon</fullName>
    </submittedName>
</protein>
<dbReference type="PANTHER" id="PTHR21319:SF39">
    <property type="entry name" value="ZINC FINGER PROTEIN"/>
    <property type="match status" value="1"/>
</dbReference>
<dbReference type="SUPFAM" id="SSF161245">
    <property type="entry name" value="Zinc hairpin stack"/>
    <property type="match status" value="1"/>
</dbReference>
<evidence type="ECO:0000259" key="2">
    <source>
        <dbReference type="PROSITE" id="PS51266"/>
    </source>
</evidence>
<evidence type="ECO:0000256" key="1">
    <source>
        <dbReference type="PROSITE-ProRule" id="PRU00601"/>
    </source>
</evidence>
<name>A0AAN8UUB8_9MAGN</name>
<keyword evidence="5" id="KW-1185">Reference proteome</keyword>
<dbReference type="InterPro" id="IPR037275">
    <property type="entry name" value="Znf_CTCHY_sf"/>
</dbReference>
<dbReference type="GO" id="GO:0005634">
    <property type="term" value="C:nucleus"/>
    <property type="evidence" value="ECO:0007669"/>
    <property type="project" value="TreeGrafter"/>
</dbReference>
<dbReference type="PANTHER" id="PTHR21319">
    <property type="entry name" value="RING FINGER AND CHY ZINC FINGER DOMAIN-CONTAINING PROTEIN 1"/>
    <property type="match status" value="1"/>
</dbReference>
<dbReference type="Pfam" id="PF14599">
    <property type="entry name" value="zinc_ribbon_6"/>
    <property type="match status" value="1"/>
</dbReference>
<reference evidence="4 5" key="1">
    <citation type="submission" date="2023-12" db="EMBL/GenBank/DDBJ databases">
        <title>A high-quality genome assembly for Dillenia turbinata (Dilleniales).</title>
        <authorList>
            <person name="Chanderbali A."/>
        </authorList>
    </citation>
    <scope>NUCLEOTIDE SEQUENCE [LARGE SCALE GENOMIC DNA]</scope>
    <source>
        <strain evidence="4">LSX21</strain>
        <tissue evidence="4">Leaf</tissue>
    </source>
</reference>
<evidence type="ECO:0000313" key="4">
    <source>
        <dbReference type="EMBL" id="KAK6920799.1"/>
    </source>
</evidence>
<dbReference type="InterPro" id="IPR008913">
    <property type="entry name" value="Znf_CHY"/>
</dbReference>
<sequence>MDRKSTTKMTCMKCLKIQPIGQTCSTVSYNNLMMAKYYCRICKPFYDERLKLMRSLPTEGSLDREIYHCPYCNLCRVGKGLLVYTYTSYTCPVCSKSLGDMQVNFGMLDALLAEEKMPDEFSGTQVILCNDCEKRVVPFHWFYHKCPLCGSYNTSHLSSTMSELHYFKVILGG</sequence>
<dbReference type="Proteomes" id="UP001370490">
    <property type="component" value="Unassembled WGS sequence"/>
</dbReference>
<keyword evidence="1" id="KW-0479">Metal-binding</keyword>
<comment type="caution">
    <text evidence="4">The sequence shown here is derived from an EMBL/GenBank/DDBJ whole genome shotgun (WGS) entry which is preliminary data.</text>
</comment>
<dbReference type="PROSITE" id="PS51266">
    <property type="entry name" value="ZF_CHY"/>
    <property type="match status" value="1"/>
</dbReference>
<evidence type="ECO:0000313" key="5">
    <source>
        <dbReference type="Proteomes" id="UP001370490"/>
    </source>
</evidence>
<dbReference type="EMBL" id="JBAMMX010000020">
    <property type="protein sequence ID" value="KAK6920799.1"/>
    <property type="molecule type" value="Genomic_DNA"/>
</dbReference>
<dbReference type="InterPro" id="IPR017921">
    <property type="entry name" value="Znf_CTCHY"/>
</dbReference>
<dbReference type="GO" id="GO:0008270">
    <property type="term" value="F:zinc ion binding"/>
    <property type="evidence" value="ECO:0007669"/>
    <property type="project" value="UniProtKB-KW"/>
</dbReference>
<gene>
    <name evidence="4" type="ORF">RJ641_014477</name>
</gene>
<dbReference type="GO" id="GO:0061630">
    <property type="term" value="F:ubiquitin protein ligase activity"/>
    <property type="evidence" value="ECO:0007669"/>
    <property type="project" value="TreeGrafter"/>
</dbReference>
<dbReference type="PROSITE" id="PS51270">
    <property type="entry name" value="ZF_CTCHY"/>
    <property type="match status" value="1"/>
</dbReference>
<proteinExistence type="predicted"/>
<keyword evidence="1" id="KW-0863">Zinc-finger</keyword>
<dbReference type="GO" id="GO:0016567">
    <property type="term" value="P:protein ubiquitination"/>
    <property type="evidence" value="ECO:0007669"/>
    <property type="project" value="TreeGrafter"/>
</dbReference>